<sequence length="138" mass="14948">MEEVLPLILAGFAAAGLMGAIYLASRGATAPALDEALARRRLGEDWQDFEAEDVWVAADRRAALATDRRSARLGLVFAFGDKLPSRLLGPGDITRCSLEAGRLAIETKDFGRHHFELASTGDADTRPWAERLGRLAKA</sequence>
<proteinExistence type="predicted"/>
<accession>A0A317DX77</accession>
<dbReference type="Proteomes" id="UP000245461">
    <property type="component" value="Unassembled WGS sequence"/>
</dbReference>
<comment type="caution">
    <text evidence="1">The sequence shown here is derived from an EMBL/GenBank/DDBJ whole genome shotgun (WGS) entry which is preliminary data.</text>
</comment>
<evidence type="ECO:0000313" key="1">
    <source>
        <dbReference type="EMBL" id="PWR19289.1"/>
    </source>
</evidence>
<name>A0A317DX77_9PROT</name>
<dbReference type="RefSeq" id="WP_109907488.1">
    <property type="nucleotide sequence ID" value="NZ_QGLE01000012.1"/>
</dbReference>
<dbReference type="EMBL" id="QGLE01000012">
    <property type="protein sequence ID" value="PWR19289.1"/>
    <property type="molecule type" value="Genomic_DNA"/>
</dbReference>
<dbReference type="AlphaFoldDB" id="A0A317DX77"/>
<organism evidence="1 2">
    <name type="scientific">Zavarzinia aquatilis</name>
    <dbReference type="NCBI Taxonomy" id="2211142"/>
    <lineage>
        <taxon>Bacteria</taxon>
        <taxon>Pseudomonadati</taxon>
        <taxon>Pseudomonadota</taxon>
        <taxon>Alphaproteobacteria</taxon>
        <taxon>Rhodospirillales</taxon>
        <taxon>Zavarziniaceae</taxon>
        <taxon>Zavarzinia</taxon>
    </lineage>
</organism>
<keyword evidence="2" id="KW-1185">Reference proteome</keyword>
<evidence type="ECO:0000313" key="2">
    <source>
        <dbReference type="Proteomes" id="UP000245461"/>
    </source>
</evidence>
<protein>
    <recommendedName>
        <fullName evidence="3">DUF2550 domain-containing protein</fullName>
    </recommendedName>
</protein>
<reference evidence="1 2" key="1">
    <citation type="submission" date="2018-05" db="EMBL/GenBank/DDBJ databases">
        <title>Zavarzinia sp. HR-AS.</title>
        <authorList>
            <person name="Lee Y."/>
            <person name="Jeon C.O."/>
        </authorList>
    </citation>
    <scope>NUCLEOTIDE SEQUENCE [LARGE SCALE GENOMIC DNA]</scope>
    <source>
        <strain evidence="1 2">HR-AS</strain>
    </source>
</reference>
<evidence type="ECO:0008006" key="3">
    <source>
        <dbReference type="Google" id="ProtNLM"/>
    </source>
</evidence>
<gene>
    <name evidence="1" type="ORF">DKG74_17580</name>
</gene>
<dbReference type="OrthoDB" id="8445114at2"/>